<dbReference type="InterPro" id="IPR040815">
    <property type="entry name" value="Nas2_N"/>
</dbReference>
<reference evidence="3 5" key="1">
    <citation type="journal article" date="2014" name="Nat. Genet.">
        <title>Genome and transcriptome of the porcine whipworm Trichuris suis.</title>
        <authorList>
            <person name="Jex A.R."/>
            <person name="Nejsum P."/>
            <person name="Schwarz E.M."/>
            <person name="Hu L."/>
            <person name="Young N.D."/>
            <person name="Hall R.S."/>
            <person name="Korhonen P.K."/>
            <person name="Liao S."/>
            <person name="Thamsborg S."/>
            <person name="Xia J."/>
            <person name="Xu P."/>
            <person name="Wang S."/>
            <person name="Scheerlinck J.P."/>
            <person name="Hofmann A."/>
            <person name="Sternberg P.W."/>
            <person name="Wang J."/>
            <person name="Gasser R.B."/>
        </authorList>
    </citation>
    <scope>NUCLEOTIDE SEQUENCE [LARGE SCALE GENOMIC DNA]</scope>
    <source>
        <strain evidence="4">DCEP-RM93F</strain>
        <strain evidence="3">DCEP-RM93M</strain>
    </source>
</reference>
<protein>
    <recommendedName>
        <fullName evidence="2">Nas2 N-terminal domain-containing protein</fullName>
    </recommendedName>
</protein>
<dbReference type="OrthoDB" id="72325at2759"/>
<dbReference type="Gene3D" id="2.30.42.10">
    <property type="match status" value="1"/>
</dbReference>
<dbReference type="PANTHER" id="PTHR12651:SF1">
    <property type="entry name" value="26S PROTEASOME NON-ATPASE REGULATORY SUBUNIT 9"/>
    <property type="match status" value="1"/>
</dbReference>
<proteinExistence type="predicted"/>
<dbReference type="InterPro" id="IPR036034">
    <property type="entry name" value="PDZ_sf"/>
</dbReference>
<keyword evidence="1" id="KW-0143">Chaperone</keyword>
<gene>
    <name evidence="3" type="ORF">M513_03999</name>
    <name evidence="4" type="ORF">M514_03999</name>
</gene>
<organism evidence="3 5">
    <name type="scientific">Trichuris suis</name>
    <name type="common">pig whipworm</name>
    <dbReference type="NCBI Taxonomy" id="68888"/>
    <lineage>
        <taxon>Eukaryota</taxon>
        <taxon>Metazoa</taxon>
        <taxon>Ecdysozoa</taxon>
        <taxon>Nematoda</taxon>
        <taxon>Enoplea</taxon>
        <taxon>Dorylaimia</taxon>
        <taxon>Trichinellida</taxon>
        <taxon>Trichuridae</taxon>
        <taxon>Trichuris</taxon>
    </lineage>
</organism>
<dbReference type="SUPFAM" id="SSF50156">
    <property type="entry name" value="PDZ domain-like"/>
    <property type="match status" value="1"/>
</dbReference>
<dbReference type="InterPro" id="IPR035269">
    <property type="entry name" value="PSMD9"/>
</dbReference>
<dbReference type="GO" id="GO:0005737">
    <property type="term" value="C:cytoplasm"/>
    <property type="evidence" value="ECO:0007669"/>
    <property type="project" value="TreeGrafter"/>
</dbReference>
<evidence type="ECO:0000313" key="3">
    <source>
        <dbReference type="EMBL" id="KFD55081.1"/>
    </source>
</evidence>
<dbReference type="Proteomes" id="UP000030764">
    <property type="component" value="Unassembled WGS sequence"/>
</dbReference>
<dbReference type="EMBL" id="KL367477">
    <property type="protein sequence ID" value="KFD72561.1"/>
    <property type="molecule type" value="Genomic_DNA"/>
</dbReference>
<dbReference type="GO" id="GO:0070682">
    <property type="term" value="P:proteasome regulatory particle assembly"/>
    <property type="evidence" value="ECO:0007669"/>
    <property type="project" value="InterPro"/>
</dbReference>
<dbReference type="PANTHER" id="PTHR12651">
    <property type="entry name" value="26S PROTEASOME NON-ATPASE REGULATORY SUBUNIT 9"/>
    <property type="match status" value="1"/>
</dbReference>
<evidence type="ECO:0000313" key="5">
    <source>
        <dbReference type="Proteomes" id="UP000030764"/>
    </source>
</evidence>
<dbReference type="Gene3D" id="6.10.140.1710">
    <property type="match status" value="1"/>
</dbReference>
<evidence type="ECO:0000313" key="4">
    <source>
        <dbReference type="EMBL" id="KFD72561.1"/>
    </source>
</evidence>
<name>A0A085MCY5_9BILA</name>
<evidence type="ECO:0000259" key="2">
    <source>
        <dbReference type="Pfam" id="PF18265"/>
    </source>
</evidence>
<dbReference type="GO" id="GO:0005634">
    <property type="term" value="C:nucleus"/>
    <property type="evidence" value="ECO:0007669"/>
    <property type="project" value="TreeGrafter"/>
</dbReference>
<feature type="domain" description="Nas2 N-terminal" evidence="2">
    <location>
        <begin position="21"/>
        <end position="97"/>
    </location>
</feature>
<dbReference type="Pfam" id="PF18265">
    <property type="entry name" value="Nas2_N"/>
    <property type="match status" value="1"/>
</dbReference>
<sequence length="223" mass="24623">MAQSPQSSEYLAIAEAKKKLDKLIGQRDEILNQIKENSNVLTEMNVQMRESLVDEEDFPRTDVDIVAARTAMHNVACLTNDAKALEEEIKLGLEDYFTKQAKLREMQKSQETAGASECVGSELSDGGKVDVHLDAFAMVNSVAANSLGAKAGFMTNDKLVQFGDITAPTFTNLNQIARFIEQNKTSEISTVVERDGRRVCLKLLPEVWSNGDRLGICIVPLKQ</sequence>
<dbReference type="Proteomes" id="UP000030758">
    <property type="component" value="Unassembled WGS sequence"/>
</dbReference>
<dbReference type="EMBL" id="KL363202">
    <property type="protein sequence ID" value="KFD55081.1"/>
    <property type="molecule type" value="Genomic_DNA"/>
</dbReference>
<keyword evidence="5" id="KW-1185">Reference proteome</keyword>
<accession>A0A085MCY5</accession>
<dbReference type="AlphaFoldDB" id="A0A085MCY5"/>
<evidence type="ECO:0000256" key="1">
    <source>
        <dbReference type="ARBA" id="ARBA00023186"/>
    </source>
</evidence>